<feature type="compositionally biased region" description="Basic and acidic residues" evidence="1">
    <location>
        <begin position="59"/>
        <end position="74"/>
    </location>
</feature>
<protein>
    <submittedName>
        <fullName evidence="2">Uncharacterized protein</fullName>
    </submittedName>
</protein>
<organism evidence="2 3">
    <name type="scientific">Kytococcus schroeteri</name>
    <dbReference type="NCBI Taxonomy" id="138300"/>
    <lineage>
        <taxon>Bacteria</taxon>
        <taxon>Bacillati</taxon>
        <taxon>Actinomycetota</taxon>
        <taxon>Actinomycetes</taxon>
        <taxon>Micrococcales</taxon>
        <taxon>Kytococcaceae</taxon>
        <taxon>Kytococcus</taxon>
    </lineage>
</organism>
<feature type="region of interest" description="Disordered" evidence="1">
    <location>
        <begin position="1"/>
        <end position="102"/>
    </location>
</feature>
<comment type="caution">
    <text evidence="2">The sequence shown here is derived from an EMBL/GenBank/DDBJ whole genome shotgun (WGS) entry which is preliminary data.</text>
</comment>
<accession>A0A2I1PAB8</accession>
<evidence type="ECO:0000256" key="1">
    <source>
        <dbReference type="SAM" id="MobiDB-lite"/>
    </source>
</evidence>
<reference evidence="2 3" key="1">
    <citation type="submission" date="2017-12" db="EMBL/GenBank/DDBJ databases">
        <title>Phylogenetic diversity of female urinary microbiome.</title>
        <authorList>
            <person name="Thomas-White K."/>
            <person name="Wolfe A.J."/>
        </authorList>
    </citation>
    <scope>NUCLEOTIDE SEQUENCE [LARGE SCALE GENOMIC DNA]</scope>
    <source>
        <strain evidence="2 3">UMB1298</strain>
    </source>
</reference>
<dbReference type="EMBL" id="PKIZ01000011">
    <property type="protein sequence ID" value="PKZ41575.1"/>
    <property type="molecule type" value="Genomic_DNA"/>
</dbReference>
<feature type="compositionally biased region" description="Polar residues" evidence="1">
    <location>
        <begin position="28"/>
        <end position="44"/>
    </location>
</feature>
<feature type="compositionally biased region" description="Gly residues" evidence="1">
    <location>
        <begin position="78"/>
        <end position="89"/>
    </location>
</feature>
<sequence length="102" mass="10627">MLASATFAPASMLLSRWPMPPPPERPRVTSTTTAQATHSVTKGNHAQLLKLPAALRPAGAEHEREPVGEERGECQQDDGGGGGVHGAPGVGRVSEAESLNRP</sequence>
<keyword evidence="3" id="KW-1185">Reference proteome</keyword>
<proteinExistence type="predicted"/>
<dbReference type="AlphaFoldDB" id="A0A2I1PAB8"/>
<dbReference type="Proteomes" id="UP000234206">
    <property type="component" value="Unassembled WGS sequence"/>
</dbReference>
<gene>
    <name evidence="2" type="ORF">CYJ76_06745</name>
</gene>
<evidence type="ECO:0000313" key="3">
    <source>
        <dbReference type="Proteomes" id="UP000234206"/>
    </source>
</evidence>
<evidence type="ECO:0000313" key="2">
    <source>
        <dbReference type="EMBL" id="PKZ41575.1"/>
    </source>
</evidence>
<name>A0A2I1PAB8_9MICO</name>